<feature type="compositionally biased region" description="Low complexity" evidence="3">
    <location>
        <begin position="251"/>
        <end position="268"/>
    </location>
</feature>
<name>A0ABV3GI77_MICGL</name>
<evidence type="ECO:0000256" key="1">
    <source>
        <dbReference type="ARBA" id="ARBA00022729"/>
    </source>
</evidence>
<dbReference type="InterPro" id="IPR050955">
    <property type="entry name" value="Plant_Biomass_Hydrol_Est"/>
</dbReference>
<dbReference type="PANTHER" id="PTHR43037">
    <property type="entry name" value="UNNAMED PRODUCT-RELATED"/>
    <property type="match status" value="1"/>
</dbReference>
<evidence type="ECO:0000256" key="3">
    <source>
        <dbReference type="SAM" id="MobiDB-lite"/>
    </source>
</evidence>
<feature type="region of interest" description="Disordered" evidence="3">
    <location>
        <begin position="236"/>
        <end position="271"/>
    </location>
</feature>
<organism evidence="4 5">
    <name type="scientific">Microtetraspora glauca</name>
    <dbReference type="NCBI Taxonomy" id="1996"/>
    <lineage>
        <taxon>Bacteria</taxon>
        <taxon>Bacillati</taxon>
        <taxon>Actinomycetota</taxon>
        <taxon>Actinomycetes</taxon>
        <taxon>Streptosporangiales</taxon>
        <taxon>Streptosporangiaceae</taxon>
        <taxon>Microtetraspora</taxon>
    </lineage>
</organism>
<keyword evidence="2" id="KW-0378">Hydrolase</keyword>
<dbReference type="InterPro" id="IPR029058">
    <property type="entry name" value="AB_hydrolase_fold"/>
</dbReference>
<accession>A0ABV3GI77</accession>
<gene>
    <name evidence="4" type="ORF">AB0I59_22225</name>
</gene>
<dbReference type="Proteomes" id="UP001551675">
    <property type="component" value="Unassembled WGS sequence"/>
</dbReference>
<evidence type="ECO:0000313" key="4">
    <source>
        <dbReference type="EMBL" id="MEV0971353.1"/>
    </source>
</evidence>
<dbReference type="SUPFAM" id="SSF53474">
    <property type="entry name" value="alpha/beta-Hydrolases"/>
    <property type="match status" value="1"/>
</dbReference>
<reference evidence="4 5" key="1">
    <citation type="submission" date="2024-06" db="EMBL/GenBank/DDBJ databases">
        <title>The Natural Products Discovery Center: Release of the First 8490 Sequenced Strains for Exploring Actinobacteria Biosynthetic Diversity.</title>
        <authorList>
            <person name="Kalkreuter E."/>
            <person name="Kautsar S.A."/>
            <person name="Yang D."/>
            <person name="Bader C.D."/>
            <person name="Teijaro C.N."/>
            <person name="Fluegel L."/>
            <person name="Davis C.M."/>
            <person name="Simpson J.R."/>
            <person name="Lauterbach L."/>
            <person name="Steele A.D."/>
            <person name="Gui C."/>
            <person name="Meng S."/>
            <person name="Li G."/>
            <person name="Viehrig K."/>
            <person name="Ye F."/>
            <person name="Su P."/>
            <person name="Kiefer A.F."/>
            <person name="Nichols A."/>
            <person name="Cepeda A.J."/>
            <person name="Yan W."/>
            <person name="Fan B."/>
            <person name="Jiang Y."/>
            <person name="Adhikari A."/>
            <person name="Zheng C.-J."/>
            <person name="Schuster L."/>
            <person name="Cowan T.M."/>
            <person name="Smanski M.J."/>
            <person name="Chevrette M.G."/>
            <person name="De Carvalho L.P.S."/>
            <person name="Shen B."/>
        </authorList>
    </citation>
    <scope>NUCLEOTIDE SEQUENCE [LARGE SCALE GENOMIC DNA]</scope>
    <source>
        <strain evidence="4 5">NPDC050100</strain>
    </source>
</reference>
<protein>
    <recommendedName>
        <fullName evidence="6">Alpha/beta hydrolase</fullName>
    </recommendedName>
</protein>
<dbReference type="PANTHER" id="PTHR43037:SF5">
    <property type="entry name" value="FERULOYL ESTERASE"/>
    <property type="match status" value="1"/>
</dbReference>
<dbReference type="Gene3D" id="3.40.50.1820">
    <property type="entry name" value="alpha/beta hydrolase"/>
    <property type="match status" value="1"/>
</dbReference>
<evidence type="ECO:0008006" key="6">
    <source>
        <dbReference type="Google" id="ProtNLM"/>
    </source>
</evidence>
<comment type="caution">
    <text evidence="4">The sequence shown here is derived from an EMBL/GenBank/DDBJ whole genome shotgun (WGS) entry which is preliminary data.</text>
</comment>
<keyword evidence="5" id="KW-1185">Reference proteome</keyword>
<sequence>MSVLVDRGIVYGPSGKALDVYRGDAGRSPLATVLLWHGRGPDERDVLEPLARVVAERGTVVFVPDWCSDAPDGGRCHLLESIAFVRERAGVFGGDPDRVLLAGWSMGGKAAAGIGVAAGWRPAGVVAIASGFDRPAPSTGTTPLDEIATTAAEPVPFWLVHGVMDPIVDVARSRDFAAALRRRGWPVTLLETDTDHAGVVMTEYDPSRGRCSATRALLVVEAGLLTARVLAEAAVTAGRPPPHDGEATTRPARCGAVPPGVPGPSYGGREVHHVGDIAPDRVPVPGDVPA</sequence>
<evidence type="ECO:0000313" key="5">
    <source>
        <dbReference type="Proteomes" id="UP001551675"/>
    </source>
</evidence>
<evidence type="ECO:0000256" key="2">
    <source>
        <dbReference type="ARBA" id="ARBA00022801"/>
    </source>
</evidence>
<dbReference type="RefSeq" id="WP_358135564.1">
    <property type="nucleotide sequence ID" value="NZ_JBFALK010000012.1"/>
</dbReference>
<keyword evidence="1" id="KW-0732">Signal</keyword>
<proteinExistence type="predicted"/>
<dbReference type="EMBL" id="JBFALK010000012">
    <property type="protein sequence ID" value="MEV0971353.1"/>
    <property type="molecule type" value="Genomic_DNA"/>
</dbReference>